<reference evidence="2" key="1">
    <citation type="submission" date="2022-01" db="EMBL/GenBank/DDBJ databases">
        <authorList>
            <person name="Braso-Vives M."/>
        </authorList>
    </citation>
    <scope>NUCLEOTIDE SEQUENCE</scope>
</reference>
<keyword evidence="3" id="KW-1185">Reference proteome</keyword>
<sequence length="192" mass="21027">MNGGLIQLKPQHNVTAKEGQNATLTWEFTVPPDIDVTEMNDMTVWAEKRASYCELMSGGGVYHTFCYGDFVGRAEVAVTWFPKHDNRTRKGQLELVLTNVTREDIGWYEGEIKLHGRDIRNGKIFLHVTENCPAPSGVVTAVSPVSSRCCCDGFSKGIGVGLGIGLLGAVLVILALKLKTMYSAYQNTTGTR</sequence>
<gene>
    <name evidence="2" type="primary">Hypp2702</name>
    <name evidence="2" type="ORF">BLAG_LOCUS18143</name>
</gene>
<dbReference type="AlphaFoldDB" id="A0A8J9ZWK5"/>
<accession>A0A8J9ZWK5</accession>
<evidence type="ECO:0000313" key="2">
    <source>
        <dbReference type="EMBL" id="CAH1263441.1"/>
    </source>
</evidence>
<feature type="transmembrane region" description="Helical" evidence="1">
    <location>
        <begin position="157"/>
        <end position="176"/>
    </location>
</feature>
<dbReference type="OrthoDB" id="10112215at2759"/>
<dbReference type="Gene3D" id="2.60.40.10">
    <property type="entry name" value="Immunoglobulins"/>
    <property type="match status" value="1"/>
</dbReference>
<protein>
    <submittedName>
        <fullName evidence="2">Hypp2702 protein</fullName>
    </submittedName>
</protein>
<evidence type="ECO:0000256" key="1">
    <source>
        <dbReference type="SAM" id="Phobius"/>
    </source>
</evidence>
<dbReference type="EMBL" id="OV696689">
    <property type="protein sequence ID" value="CAH1263441.1"/>
    <property type="molecule type" value="Genomic_DNA"/>
</dbReference>
<name>A0A8J9ZWK5_BRALA</name>
<keyword evidence="1" id="KW-1133">Transmembrane helix</keyword>
<proteinExistence type="predicted"/>
<dbReference type="InterPro" id="IPR013783">
    <property type="entry name" value="Ig-like_fold"/>
</dbReference>
<organism evidence="2 3">
    <name type="scientific">Branchiostoma lanceolatum</name>
    <name type="common">Common lancelet</name>
    <name type="synonym">Amphioxus lanceolatum</name>
    <dbReference type="NCBI Taxonomy" id="7740"/>
    <lineage>
        <taxon>Eukaryota</taxon>
        <taxon>Metazoa</taxon>
        <taxon>Chordata</taxon>
        <taxon>Cephalochordata</taxon>
        <taxon>Leptocardii</taxon>
        <taxon>Amphioxiformes</taxon>
        <taxon>Branchiostomatidae</taxon>
        <taxon>Branchiostoma</taxon>
    </lineage>
</organism>
<evidence type="ECO:0000313" key="3">
    <source>
        <dbReference type="Proteomes" id="UP000838412"/>
    </source>
</evidence>
<keyword evidence="1" id="KW-0812">Transmembrane</keyword>
<keyword evidence="1" id="KW-0472">Membrane</keyword>
<dbReference type="Proteomes" id="UP000838412">
    <property type="component" value="Chromosome 4"/>
</dbReference>